<dbReference type="PROSITE" id="PS00284">
    <property type="entry name" value="SERPIN"/>
    <property type="match status" value="2"/>
</dbReference>
<dbReference type="OrthoDB" id="671595at2759"/>
<dbReference type="PANTHER" id="PTHR11461:SF357">
    <property type="entry name" value="SERINE PROTEASE INHIBITOR 27A"/>
    <property type="match status" value="1"/>
</dbReference>
<evidence type="ECO:0000313" key="6">
    <source>
        <dbReference type="EnsemblMetazoa" id="XP_001952220.2"/>
    </source>
</evidence>
<reference evidence="6" key="2">
    <citation type="submission" date="2022-06" db="UniProtKB">
        <authorList>
            <consortium name="EnsemblMetazoa"/>
        </authorList>
    </citation>
    <scope>IDENTIFICATION</scope>
</reference>
<sequence>MKDIFFFIVCSVLAVVVLSATTKSQVNANAKDKLLTQKVSDNNVPDFHAFNWRLCKALHDVEKNNAVISSISIKLVLLMLYEGALGNTAKQIEQVVGISGHKQNIRERYSQKLQSLQSHGKDDYELDIGTKLFMDVSVQPKPDFIETISRWYNSSLEVVDFSKPVNAVNSINQWAEILTHGRIQQLISEAETKESTVLLLLNAIYFKGYWTTPFNKELTKRGAFYINSKTAIDVQLMTAYSNFKSSTIESLNAKLLSLPYQGNKFVMYIILPDENGLDDLINKINPILLGESIKNMKTFSTKVVLPRFSFEYTSILGPLLQKLGITDMFGQNANLTNLGNDGQFGSLIVSNILQKAGLEVNEQGSTAHAATEVELDHRFGDPIEVYFEVNRPFLFMIEDITMDTIVFVGQVMNPLSQGSPVVSIPPVKTRTPIKSVGIDLKMKSNFDQEIDFQRFSYFDRELFQELSLNQPDSNVVVSPASIKTMLTLLSEGARGDTLDQLNRVLRLPTDQSTFHNVLHANQLSMESSLIDLVVVNNIFVKNKNSISNNFKETAQDKYSANITEINLLNIEASVKMINKQISDATQGLINSVISKDDFDGNTELLLTNVLYFKGDWLLKFNENSTKNQCFYTKPSMCVEANMMNLQNQLGYGYIPDIKAQVIELLYKDNNFSMVILLPDENTSTVQVLKDSQHNSFSKILNSIDERAVNLYLPRFKIDFSTKLPSVLKKMGLTSIFSSNANLTSIFNPAKQVLVKDITHKVTMEVNEKGSKAGAVTVVSVIPLSNIPQPSPVTVLIDRPFIFYIFNRATKNILFSGQVYDVNSNIKHLM</sequence>
<dbReference type="Gene3D" id="3.30.497.10">
    <property type="entry name" value="Antithrombin, subunit I, domain 2"/>
    <property type="match status" value="2"/>
</dbReference>
<dbReference type="Pfam" id="PF00079">
    <property type="entry name" value="Serpin"/>
    <property type="match status" value="2"/>
</dbReference>
<dbReference type="GO" id="GO:0005615">
    <property type="term" value="C:extracellular space"/>
    <property type="evidence" value="ECO:0007669"/>
    <property type="project" value="InterPro"/>
</dbReference>
<dbReference type="InterPro" id="IPR042185">
    <property type="entry name" value="Serpin_sf_2"/>
</dbReference>
<evidence type="ECO:0000256" key="1">
    <source>
        <dbReference type="ARBA" id="ARBA00022690"/>
    </source>
</evidence>
<feature type="domain" description="Serpin" evidence="5">
    <location>
        <begin position="52"/>
        <end position="414"/>
    </location>
</feature>
<reference evidence="7" key="1">
    <citation type="submission" date="2010-06" db="EMBL/GenBank/DDBJ databases">
        <authorList>
            <person name="Jiang H."/>
            <person name="Abraham K."/>
            <person name="Ali S."/>
            <person name="Alsbrooks S.L."/>
            <person name="Anim B.N."/>
            <person name="Anosike U.S."/>
            <person name="Attaway T."/>
            <person name="Bandaranaike D.P."/>
            <person name="Battles P.K."/>
            <person name="Bell S.N."/>
            <person name="Bell A.V."/>
            <person name="Beltran B."/>
            <person name="Bickham C."/>
            <person name="Bustamante Y."/>
            <person name="Caleb T."/>
            <person name="Canada A."/>
            <person name="Cardenas V."/>
            <person name="Carter K."/>
            <person name="Chacko J."/>
            <person name="Chandrabose M.N."/>
            <person name="Chavez D."/>
            <person name="Chavez A."/>
            <person name="Chen L."/>
            <person name="Chu H.-S."/>
            <person name="Claassen K.J."/>
            <person name="Cockrell R."/>
            <person name="Collins M."/>
            <person name="Cooper J.A."/>
            <person name="Cree A."/>
            <person name="Curry S.M."/>
            <person name="Da Y."/>
            <person name="Dao M.D."/>
            <person name="Das B."/>
            <person name="Davila M.-L."/>
            <person name="Davy-Carroll L."/>
            <person name="Denson S."/>
            <person name="Dinh H."/>
            <person name="Ebong V.E."/>
            <person name="Edwards J.R."/>
            <person name="Egan A."/>
            <person name="El-Daye J."/>
            <person name="Escobedo L."/>
            <person name="Fernandez S."/>
            <person name="Fernando P.R."/>
            <person name="Flagg N."/>
            <person name="Forbes L.D."/>
            <person name="Fowler R.G."/>
            <person name="Fu Q."/>
            <person name="Gabisi R.A."/>
            <person name="Ganer J."/>
            <person name="Garbino Pronczuk A."/>
            <person name="Garcia R.M."/>
            <person name="Garner T."/>
            <person name="Garrett T.E."/>
            <person name="Gonzalez D.A."/>
            <person name="Hamid H."/>
            <person name="Hawkins E.S."/>
            <person name="Hirani K."/>
            <person name="Hogues M.E."/>
            <person name="Hollins B."/>
            <person name="Hsiao C.-H."/>
            <person name="Jabil R."/>
            <person name="James M.L."/>
            <person name="Jhangiani S.N."/>
            <person name="Johnson B."/>
            <person name="Johnson Q."/>
            <person name="Joshi V."/>
            <person name="Kalu J.B."/>
            <person name="Kam C."/>
            <person name="Kashfia A."/>
            <person name="Keebler J."/>
            <person name="Kisamo H."/>
            <person name="Kovar C.L."/>
            <person name="Lago L.A."/>
            <person name="Lai C.-Y."/>
            <person name="Laidlaw J."/>
            <person name="Lara F."/>
            <person name="Le T.-K."/>
            <person name="Lee S.L."/>
            <person name="Legall F.H."/>
            <person name="Lemon S.J."/>
            <person name="Lewis L.R."/>
            <person name="Li B."/>
            <person name="Liu Y."/>
            <person name="Liu Y.-S."/>
            <person name="Lopez J."/>
            <person name="Lozado R.J."/>
            <person name="Lu J."/>
            <person name="Madu R.C."/>
            <person name="Maheshwari M."/>
            <person name="Maheshwari R."/>
            <person name="Malloy K."/>
            <person name="Martinez E."/>
            <person name="Mathew T."/>
            <person name="Mercado I.C."/>
            <person name="Mercado C."/>
            <person name="Meyer B."/>
            <person name="Montgomery K."/>
            <person name="Morgan M.B."/>
            <person name="Munidasa M."/>
            <person name="Nazareth L.V."/>
            <person name="Nelson J."/>
            <person name="Ng B.M."/>
            <person name="Nguyen N.B."/>
            <person name="Nguyen P.Q."/>
            <person name="Nguyen T."/>
            <person name="Obregon M."/>
            <person name="Okwuonu G.O."/>
            <person name="Onwere C.G."/>
            <person name="Orozco G."/>
            <person name="Parra A."/>
            <person name="Patel S."/>
            <person name="Patil S."/>
            <person name="Perez A."/>
            <person name="Perez Y."/>
            <person name="Pham C."/>
            <person name="Primus E.L."/>
            <person name="Pu L.-L."/>
            <person name="Puazo M."/>
            <person name="Qin X."/>
            <person name="Quiroz J.B."/>
            <person name="Reese J."/>
            <person name="Richards S."/>
            <person name="Rives C.M."/>
            <person name="Robberts R."/>
            <person name="Ruiz S.J."/>
            <person name="Ruiz M.J."/>
            <person name="Santibanez J."/>
            <person name="Schneider B.W."/>
            <person name="Sisson I."/>
            <person name="Smith M."/>
            <person name="Sodergren E."/>
            <person name="Song X.-Z."/>
            <person name="Song B.B."/>
            <person name="Summersgill H."/>
            <person name="Thelus R."/>
            <person name="Thornton R.D."/>
            <person name="Trejos Z.Y."/>
            <person name="Usmani K."/>
            <person name="Vattathil S."/>
            <person name="Villasana D."/>
            <person name="Walker D.L."/>
            <person name="Wang S."/>
            <person name="Wang K."/>
            <person name="White C.S."/>
            <person name="Williams A.C."/>
            <person name="Williamson J."/>
            <person name="Wilson K."/>
            <person name="Woghiren I.O."/>
            <person name="Woodworth J.R."/>
            <person name="Worley K.C."/>
            <person name="Wright R.A."/>
            <person name="Wu W."/>
            <person name="Young L."/>
            <person name="Zhang L."/>
            <person name="Zhang J."/>
            <person name="Zhu Y."/>
            <person name="Muzny D.M."/>
            <person name="Weinstock G."/>
            <person name="Gibbs R.A."/>
        </authorList>
    </citation>
    <scope>NUCLEOTIDE SEQUENCE [LARGE SCALE GENOMIC DNA]</scope>
    <source>
        <strain evidence="7">LSR1</strain>
    </source>
</reference>
<dbReference type="CDD" id="cd00172">
    <property type="entry name" value="serpin"/>
    <property type="match status" value="1"/>
</dbReference>
<evidence type="ECO:0000259" key="5">
    <source>
        <dbReference type="SMART" id="SM00093"/>
    </source>
</evidence>
<dbReference type="InterPro" id="IPR000215">
    <property type="entry name" value="Serpin_fam"/>
</dbReference>
<dbReference type="InterPro" id="IPR023795">
    <property type="entry name" value="Serpin_CS"/>
</dbReference>
<dbReference type="RefSeq" id="XP_001952220.2">
    <property type="nucleotide sequence ID" value="XM_001952185.3"/>
</dbReference>
<dbReference type="PANTHER" id="PTHR11461">
    <property type="entry name" value="SERINE PROTEASE INHIBITOR, SERPIN"/>
    <property type="match status" value="1"/>
</dbReference>
<proteinExistence type="inferred from homology"/>
<dbReference type="GO" id="GO:0004867">
    <property type="term" value="F:serine-type endopeptidase inhibitor activity"/>
    <property type="evidence" value="ECO:0007669"/>
    <property type="project" value="UniProtKB-KW"/>
</dbReference>
<dbReference type="InterPro" id="IPR036186">
    <property type="entry name" value="Serpin_sf"/>
</dbReference>
<feature type="chain" id="PRO_5035899421" description="Serpin domain-containing protein" evidence="4">
    <location>
        <begin position="20"/>
        <end position="829"/>
    </location>
</feature>
<dbReference type="GeneID" id="100158742"/>
<evidence type="ECO:0000256" key="2">
    <source>
        <dbReference type="ARBA" id="ARBA00022900"/>
    </source>
</evidence>
<dbReference type="SMR" id="A0A8R2A4D6"/>
<evidence type="ECO:0000256" key="4">
    <source>
        <dbReference type="SAM" id="SignalP"/>
    </source>
</evidence>
<dbReference type="Gene3D" id="2.30.39.10">
    <property type="entry name" value="Alpha-1-antitrypsin, domain 1"/>
    <property type="match status" value="2"/>
</dbReference>
<feature type="signal peptide" evidence="4">
    <location>
        <begin position="1"/>
        <end position="19"/>
    </location>
</feature>
<keyword evidence="4" id="KW-0732">Signal</keyword>
<accession>A0A8R2A4D6</accession>
<dbReference type="Proteomes" id="UP000007819">
    <property type="component" value="Chromosome A3"/>
</dbReference>
<evidence type="ECO:0000256" key="3">
    <source>
        <dbReference type="RuleBase" id="RU000411"/>
    </source>
</evidence>
<dbReference type="CDD" id="cd19578">
    <property type="entry name" value="serpinK_insect_SRPN2-like"/>
    <property type="match status" value="1"/>
</dbReference>
<keyword evidence="7" id="KW-1185">Reference proteome</keyword>
<dbReference type="KEGG" id="api:100158742"/>
<keyword evidence="2" id="KW-0722">Serine protease inhibitor</keyword>
<organism evidence="6 7">
    <name type="scientific">Acyrthosiphon pisum</name>
    <name type="common">Pea aphid</name>
    <dbReference type="NCBI Taxonomy" id="7029"/>
    <lineage>
        <taxon>Eukaryota</taxon>
        <taxon>Metazoa</taxon>
        <taxon>Ecdysozoa</taxon>
        <taxon>Arthropoda</taxon>
        <taxon>Hexapoda</taxon>
        <taxon>Insecta</taxon>
        <taxon>Pterygota</taxon>
        <taxon>Neoptera</taxon>
        <taxon>Paraneoptera</taxon>
        <taxon>Hemiptera</taxon>
        <taxon>Sternorrhyncha</taxon>
        <taxon>Aphidomorpha</taxon>
        <taxon>Aphidoidea</taxon>
        <taxon>Aphididae</taxon>
        <taxon>Macrosiphini</taxon>
        <taxon>Acyrthosiphon</taxon>
    </lineage>
</organism>
<dbReference type="SMART" id="SM00093">
    <property type="entry name" value="SERPIN"/>
    <property type="match status" value="2"/>
</dbReference>
<dbReference type="InterPro" id="IPR042178">
    <property type="entry name" value="Serpin_sf_1"/>
</dbReference>
<feature type="domain" description="Serpin" evidence="5">
    <location>
        <begin position="460"/>
        <end position="821"/>
    </location>
</feature>
<evidence type="ECO:0000313" key="7">
    <source>
        <dbReference type="Proteomes" id="UP000007819"/>
    </source>
</evidence>
<dbReference type="EnsemblMetazoa" id="XM_001952185.4">
    <property type="protein sequence ID" value="XP_001952220.2"/>
    <property type="gene ID" value="LOC100158742"/>
</dbReference>
<dbReference type="AlphaFoldDB" id="A0A8R2A4D6"/>
<dbReference type="SUPFAM" id="SSF56574">
    <property type="entry name" value="Serpins"/>
    <property type="match status" value="2"/>
</dbReference>
<keyword evidence="1" id="KW-0646">Protease inhibitor</keyword>
<dbReference type="InterPro" id="IPR023796">
    <property type="entry name" value="Serpin_dom"/>
</dbReference>
<name>A0A8R2A4D6_ACYPI</name>
<protein>
    <recommendedName>
        <fullName evidence="5">Serpin domain-containing protein</fullName>
    </recommendedName>
</protein>
<comment type="similarity">
    <text evidence="3">Belongs to the serpin family.</text>
</comment>